<dbReference type="Pfam" id="PF13489">
    <property type="entry name" value="Methyltransf_23"/>
    <property type="match status" value="2"/>
</dbReference>
<evidence type="ECO:0000259" key="2">
    <source>
        <dbReference type="Pfam" id="PF12697"/>
    </source>
</evidence>
<gene>
    <name evidence="3" type="ORF">PG996_003083</name>
</gene>
<dbReference type="Pfam" id="PF12697">
    <property type="entry name" value="Abhydrolase_6"/>
    <property type="match status" value="1"/>
</dbReference>
<dbReference type="CDD" id="cd02440">
    <property type="entry name" value="AdoMet_MTases"/>
    <property type="match status" value="2"/>
</dbReference>
<reference evidence="3 4" key="1">
    <citation type="submission" date="2023-01" db="EMBL/GenBank/DDBJ databases">
        <title>Analysis of 21 Apiospora genomes using comparative genomics revels a genus with tremendous synthesis potential of carbohydrate active enzymes and secondary metabolites.</title>
        <authorList>
            <person name="Sorensen T."/>
        </authorList>
    </citation>
    <scope>NUCLEOTIDE SEQUENCE [LARGE SCALE GENOMIC DNA]</scope>
    <source>
        <strain evidence="3 4">CBS 83171</strain>
    </source>
</reference>
<feature type="domain" description="AB hydrolase-1" evidence="2">
    <location>
        <begin position="793"/>
        <end position="1026"/>
    </location>
</feature>
<proteinExistence type="predicted"/>
<evidence type="ECO:0000313" key="3">
    <source>
        <dbReference type="EMBL" id="KAK8076913.1"/>
    </source>
</evidence>
<dbReference type="PANTHER" id="PTHR37017">
    <property type="entry name" value="AB HYDROLASE-1 DOMAIN-CONTAINING PROTEIN-RELATED"/>
    <property type="match status" value="1"/>
</dbReference>
<dbReference type="SUPFAM" id="SSF53474">
    <property type="entry name" value="alpha/beta-Hydrolases"/>
    <property type="match status" value="1"/>
</dbReference>
<protein>
    <recommendedName>
        <fullName evidence="2">AB hydrolase-1 domain-containing protein</fullName>
    </recommendedName>
</protein>
<feature type="region of interest" description="Disordered" evidence="1">
    <location>
        <begin position="1"/>
        <end position="27"/>
    </location>
</feature>
<dbReference type="InterPro" id="IPR029063">
    <property type="entry name" value="SAM-dependent_MTases_sf"/>
</dbReference>
<dbReference type="Gene3D" id="3.40.50.1820">
    <property type="entry name" value="alpha/beta hydrolase"/>
    <property type="match status" value="1"/>
</dbReference>
<evidence type="ECO:0000313" key="4">
    <source>
        <dbReference type="Proteomes" id="UP001446871"/>
    </source>
</evidence>
<dbReference type="PANTHER" id="PTHR37017:SF11">
    <property type="entry name" value="ESTERASE_LIPASE_THIOESTERASE DOMAIN-CONTAINING PROTEIN"/>
    <property type="match status" value="1"/>
</dbReference>
<accession>A0ABR1W0B9</accession>
<comment type="caution">
    <text evidence="3">The sequence shown here is derived from an EMBL/GenBank/DDBJ whole genome shotgun (WGS) entry which is preliminary data.</text>
</comment>
<dbReference type="Gene3D" id="3.40.50.150">
    <property type="entry name" value="Vaccinia Virus protein VP39"/>
    <property type="match status" value="2"/>
</dbReference>
<dbReference type="InterPro" id="IPR029058">
    <property type="entry name" value="AB_hydrolase_fold"/>
</dbReference>
<dbReference type="SUPFAM" id="SSF53335">
    <property type="entry name" value="S-adenosyl-L-methionine-dependent methyltransferases"/>
    <property type="match status" value="2"/>
</dbReference>
<evidence type="ECO:0000256" key="1">
    <source>
        <dbReference type="SAM" id="MobiDB-lite"/>
    </source>
</evidence>
<dbReference type="EMBL" id="JAQQWM010000002">
    <property type="protein sequence ID" value="KAK8076913.1"/>
    <property type="molecule type" value="Genomic_DNA"/>
</dbReference>
<sequence>MSAPYQAQGGVRDNRRQEEAEQDFVWLGPDTMRPLPVTESLNTMDPSYQPFHGFGINSGTNAEPLLPMEFPMGGRQGFQAQAPIFQSPGYGPAQGFGAMGSYPIPEAHFVGNDSGGNDGYVLNHSAPPALPWDPATATAAAPRQMQLPSQVLQARQAEAGPEPYDASLISCWHPDEFLPQDYPDLDPDPAYAVEDPANPPKMNTQIPLESWLPGDVYRVPTGSSIVEPASVQGENGRLYNGYREGKYFLPNDPAEQDRLDLQHQGLKTLLGGKLFLAPIQNPKHVLDLATGTGIWPIEFAELYPDAQVIGTDLSQIQPDTKPPNVTFVREDSEEEWCYDHKFDYIHARAVFTCFDNPKGVMEKAFANMNPGGYIEYLDGYNKAGCLDGTVRGTALERFGGYCQQGADTNGRDLQVAEHYKQWLEEASASESSAMSPPAAKRTGFLPHEFLPEDFPEIDPLYLGSDVISPAAIPSTQSGIPSEAWVPAEIYRETSGSSVVEPNSVLETNGRSYHGHKDGKYYLPNDPAEQERLDLQAMSTYILLRHRLYEAPISSPRKVLDIATGTGLWAMEFAREHPESHIIGTDLSKIQPENPPENVEFIRDDAEEPWDFGPTKFDYVHARFVFSCFNDPKFVMQQAFDNMNPGGWIEYVDSCTDIVSLDGSTEGTTLERWGQLFQAGAASRGRDLNVSQHYKRWMEEIGFVEVHERKYAGVIGPWCKEERMKHVGRLGVRNLYDNISGLSYRLFSSLGYTAEEVDEFAMKFRADLLSPAIHAYVPLPPLGEAGWSPAYPVFLFVPGAWHQAWLFDPLRGYLMARGYASAHVELASVGAADPSRTGLADDVAAIRAGLEERIVDKGEELVVVAHSYGGIPTAGAVQGLSVAERAREGKKGGVLMVVHMAAFAVPVGTSLRDNLPGKAYPPWWNVQGDIITPIDPLRVFYADIKPELAAKLATRLQPHSLKAMEDKSGFAPWDHDGFEMGYIFAEEDQAIPLVAQQAMQSQFPTGSFTASLKASHTLFLSQCDEVGDALVRAAALAKGRRDEDQRARHSDDKLSNTILRRLCGLFVNEKK</sequence>
<dbReference type="InterPro" id="IPR000073">
    <property type="entry name" value="AB_hydrolase_1"/>
</dbReference>
<keyword evidence="4" id="KW-1185">Reference proteome</keyword>
<dbReference type="Proteomes" id="UP001446871">
    <property type="component" value="Unassembled WGS sequence"/>
</dbReference>
<name>A0ABR1W0B9_9PEZI</name>
<organism evidence="3 4">
    <name type="scientific">Apiospora saccharicola</name>
    <dbReference type="NCBI Taxonomy" id="335842"/>
    <lineage>
        <taxon>Eukaryota</taxon>
        <taxon>Fungi</taxon>
        <taxon>Dikarya</taxon>
        <taxon>Ascomycota</taxon>
        <taxon>Pezizomycotina</taxon>
        <taxon>Sordariomycetes</taxon>
        <taxon>Xylariomycetidae</taxon>
        <taxon>Amphisphaeriales</taxon>
        <taxon>Apiosporaceae</taxon>
        <taxon>Apiospora</taxon>
    </lineage>
</organism>
<dbReference type="InterPro" id="IPR052897">
    <property type="entry name" value="Sec-Metab_Biosynth_Hydrolase"/>
</dbReference>